<dbReference type="OrthoDB" id="9809994at2"/>
<dbReference type="RefSeq" id="WP_128467710.1">
    <property type="nucleotide sequence ID" value="NZ_CP035108.1"/>
</dbReference>
<evidence type="ECO:0000256" key="2">
    <source>
        <dbReference type="PROSITE-ProRule" id="PRU00335"/>
    </source>
</evidence>
<keyword evidence="6" id="KW-1185">Reference proteome</keyword>
<dbReference type="KEGG" id="gtl:EP073_13655"/>
<dbReference type="InterPro" id="IPR001387">
    <property type="entry name" value="Cro/C1-type_HTH"/>
</dbReference>
<dbReference type="InterPro" id="IPR009057">
    <property type="entry name" value="Homeodomain-like_sf"/>
</dbReference>
<evidence type="ECO:0000259" key="4">
    <source>
        <dbReference type="PROSITE" id="PS50977"/>
    </source>
</evidence>
<dbReference type="PANTHER" id="PTHR43479">
    <property type="entry name" value="ACREF/ENVCD OPERON REPRESSOR-RELATED"/>
    <property type="match status" value="1"/>
</dbReference>
<feature type="DNA-binding region" description="H-T-H motif" evidence="2">
    <location>
        <begin position="35"/>
        <end position="54"/>
    </location>
</feature>
<dbReference type="PROSITE" id="PS50977">
    <property type="entry name" value="HTH_TETR_2"/>
    <property type="match status" value="1"/>
</dbReference>
<evidence type="ECO:0000313" key="5">
    <source>
        <dbReference type="EMBL" id="QAR34405.1"/>
    </source>
</evidence>
<sequence>MHRIDRRQIVNKLIKDTVYDSVMEILHESGSEKLTMEEVAAKAGVSKGTLYNYFKNKEDLMDFVEQQTIEPIIDGLREIRGSSKSAPEKLRDTSRFVFEIYRTRKDYVRYQKEITTYKHNAEISRRIGEEHFSSIWAQGTLDGDFNNVDPLIFKAVTGGALASIMDTWIFDGAEEPDIEKAVRGLEKIYTEGFIEKKPL</sequence>
<dbReference type="Gene3D" id="1.10.10.60">
    <property type="entry name" value="Homeodomain-like"/>
    <property type="match status" value="1"/>
</dbReference>
<dbReference type="PROSITE" id="PS50943">
    <property type="entry name" value="HTH_CROC1"/>
    <property type="match status" value="1"/>
</dbReference>
<accession>A0A3R5XYK4</accession>
<dbReference type="Gene3D" id="1.10.357.10">
    <property type="entry name" value="Tetracycline Repressor, domain 2"/>
    <property type="match status" value="1"/>
</dbReference>
<dbReference type="SUPFAM" id="SSF46689">
    <property type="entry name" value="Homeodomain-like"/>
    <property type="match status" value="1"/>
</dbReference>
<dbReference type="Proteomes" id="UP000287502">
    <property type="component" value="Chromosome"/>
</dbReference>
<name>A0A3R5XYK4_9BACT</name>
<dbReference type="CDD" id="cd00093">
    <property type="entry name" value="HTH_XRE"/>
    <property type="match status" value="1"/>
</dbReference>
<dbReference type="EMBL" id="CP035108">
    <property type="protein sequence ID" value="QAR34405.1"/>
    <property type="molecule type" value="Genomic_DNA"/>
</dbReference>
<dbReference type="PROSITE" id="PS01081">
    <property type="entry name" value="HTH_TETR_1"/>
    <property type="match status" value="1"/>
</dbReference>
<dbReference type="PRINTS" id="PR00455">
    <property type="entry name" value="HTHTETR"/>
</dbReference>
<keyword evidence="1 2" id="KW-0238">DNA-binding</keyword>
<gene>
    <name evidence="5" type="ORF">EP073_13655</name>
</gene>
<organism evidence="5 6">
    <name type="scientific">Geovibrio thiophilus</name>
    <dbReference type="NCBI Taxonomy" id="139438"/>
    <lineage>
        <taxon>Bacteria</taxon>
        <taxon>Pseudomonadati</taxon>
        <taxon>Deferribacterota</taxon>
        <taxon>Deferribacteres</taxon>
        <taxon>Deferribacterales</taxon>
        <taxon>Geovibrionaceae</taxon>
        <taxon>Geovibrio</taxon>
    </lineage>
</organism>
<proteinExistence type="predicted"/>
<dbReference type="AlphaFoldDB" id="A0A3R5XYK4"/>
<feature type="domain" description="HTH tetR-type" evidence="4">
    <location>
        <begin position="12"/>
        <end position="72"/>
    </location>
</feature>
<evidence type="ECO:0000313" key="6">
    <source>
        <dbReference type="Proteomes" id="UP000287502"/>
    </source>
</evidence>
<dbReference type="InterPro" id="IPR001647">
    <property type="entry name" value="HTH_TetR"/>
</dbReference>
<reference evidence="5 6" key="1">
    <citation type="submission" date="2019-01" db="EMBL/GenBank/DDBJ databases">
        <title>Geovibrio thiophilus DSM 11263, complete genome.</title>
        <authorList>
            <person name="Spring S."/>
            <person name="Bunk B."/>
            <person name="Sproer C."/>
        </authorList>
    </citation>
    <scope>NUCLEOTIDE SEQUENCE [LARGE SCALE GENOMIC DNA]</scope>
    <source>
        <strain evidence="5 6">DSM 11263</strain>
    </source>
</reference>
<evidence type="ECO:0000256" key="1">
    <source>
        <dbReference type="ARBA" id="ARBA00023125"/>
    </source>
</evidence>
<feature type="domain" description="HTH cro/C1-type" evidence="3">
    <location>
        <begin position="33"/>
        <end position="57"/>
    </location>
</feature>
<evidence type="ECO:0000259" key="3">
    <source>
        <dbReference type="PROSITE" id="PS50943"/>
    </source>
</evidence>
<dbReference type="Pfam" id="PF00440">
    <property type="entry name" value="TetR_N"/>
    <property type="match status" value="1"/>
</dbReference>
<dbReference type="InterPro" id="IPR023772">
    <property type="entry name" value="DNA-bd_HTH_TetR-type_CS"/>
</dbReference>
<protein>
    <submittedName>
        <fullName evidence="5">TetR/AcrR family transcriptional regulator</fullName>
    </submittedName>
</protein>
<dbReference type="InterPro" id="IPR050624">
    <property type="entry name" value="HTH-type_Tx_Regulator"/>
</dbReference>
<dbReference type="PANTHER" id="PTHR43479:SF11">
    <property type="entry name" value="ACREF_ENVCD OPERON REPRESSOR-RELATED"/>
    <property type="match status" value="1"/>
</dbReference>
<dbReference type="GO" id="GO:0003677">
    <property type="term" value="F:DNA binding"/>
    <property type="evidence" value="ECO:0007669"/>
    <property type="project" value="UniProtKB-UniRule"/>
</dbReference>